<gene>
    <name evidence="1" type="ORF">FHU36_007056</name>
</gene>
<keyword evidence="2" id="KW-1185">Reference proteome</keyword>
<accession>A0A7X0C8I9</accession>
<name>A0A7X0C8I9_9ACTN</name>
<sequence>MKVFVDQEEDGIVLLRDPAPGAEAHEAVDGAAMLCPAAVIHVKEQR</sequence>
<reference evidence="1 2" key="1">
    <citation type="submission" date="2020-08" db="EMBL/GenBank/DDBJ databases">
        <title>Sequencing the genomes of 1000 actinobacteria strains.</title>
        <authorList>
            <person name="Klenk H.-P."/>
        </authorList>
    </citation>
    <scope>NUCLEOTIDE SEQUENCE [LARGE SCALE GENOMIC DNA]</scope>
    <source>
        <strain evidence="1 2">DSM 45913</strain>
    </source>
</reference>
<proteinExistence type="predicted"/>
<evidence type="ECO:0008006" key="3">
    <source>
        <dbReference type="Google" id="ProtNLM"/>
    </source>
</evidence>
<organism evidence="1 2">
    <name type="scientific">Nonomuraea muscovyensis</name>
    <dbReference type="NCBI Taxonomy" id="1124761"/>
    <lineage>
        <taxon>Bacteria</taxon>
        <taxon>Bacillati</taxon>
        <taxon>Actinomycetota</taxon>
        <taxon>Actinomycetes</taxon>
        <taxon>Streptosporangiales</taxon>
        <taxon>Streptosporangiaceae</taxon>
        <taxon>Nonomuraea</taxon>
    </lineage>
</organism>
<evidence type="ECO:0000313" key="2">
    <source>
        <dbReference type="Proteomes" id="UP000583800"/>
    </source>
</evidence>
<dbReference type="RefSeq" id="WP_185088255.1">
    <property type="nucleotide sequence ID" value="NZ_JACHJB010000003.1"/>
</dbReference>
<dbReference type="Proteomes" id="UP000583800">
    <property type="component" value="Unassembled WGS sequence"/>
</dbReference>
<dbReference type="EMBL" id="JACHJB010000003">
    <property type="protein sequence ID" value="MBB6350484.1"/>
    <property type="molecule type" value="Genomic_DNA"/>
</dbReference>
<comment type="caution">
    <text evidence="1">The sequence shown here is derived from an EMBL/GenBank/DDBJ whole genome shotgun (WGS) entry which is preliminary data.</text>
</comment>
<evidence type="ECO:0000313" key="1">
    <source>
        <dbReference type="EMBL" id="MBB6350484.1"/>
    </source>
</evidence>
<protein>
    <recommendedName>
        <fullName evidence="3">Ferredoxin</fullName>
    </recommendedName>
</protein>
<dbReference type="AlphaFoldDB" id="A0A7X0C8I9"/>